<dbReference type="AlphaFoldDB" id="A0A4Z0Z6I7"/>
<dbReference type="GO" id="GO:0003735">
    <property type="term" value="F:structural constituent of ribosome"/>
    <property type="evidence" value="ECO:0007669"/>
    <property type="project" value="InterPro"/>
</dbReference>
<keyword evidence="6" id="KW-1185">Reference proteome</keyword>
<dbReference type="GO" id="GO:0006412">
    <property type="term" value="P:translation"/>
    <property type="evidence" value="ECO:0007669"/>
    <property type="project" value="InterPro"/>
</dbReference>
<evidence type="ECO:0000313" key="6">
    <source>
        <dbReference type="Proteomes" id="UP000297716"/>
    </source>
</evidence>
<feature type="region of interest" description="Disordered" evidence="4">
    <location>
        <begin position="1"/>
        <end position="31"/>
    </location>
</feature>
<keyword evidence="3" id="KW-0687">Ribonucleoprotein</keyword>
<keyword evidence="2" id="KW-0689">Ribosomal protein</keyword>
<dbReference type="PANTHER" id="PTHR11759">
    <property type="entry name" value="40S RIBOSOMAL PROTEIN S14/30S RIBOSOMAL PROTEIN S11"/>
    <property type="match status" value="1"/>
</dbReference>
<dbReference type="GO" id="GO:0005840">
    <property type="term" value="C:ribosome"/>
    <property type="evidence" value="ECO:0007669"/>
    <property type="project" value="UniProtKB-KW"/>
</dbReference>
<evidence type="ECO:0008006" key="7">
    <source>
        <dbReference type="Google" id="ProtNLM"/>
    </source>
</evidence>
<evidence type="ECO:0000256" key="3">
    <source>
        <dbReference type="ARBA" id="ARBA00023274"/>
    </source>
</evidence>
<dbReference type="InterPro" id="IPR036967">
    <property type="entry name" value="Ribosomal_uS11_sf"/>
</dbReference>
<reference evidence="5 6" key="1">
    <citation type="submission" date="2019-03" db="EMBL/GenBank/DDBJ databases">
        <title>Draft genome sequence of Xylaria hypoxylon DSM 108379, a ubiquitous saprotrophic-parasitic fungi on hardwood.</title>
        <authorList>
            <person name="Buettner E."/>
            <person name="Leonhardt S."/>
            <person name="Gebauer A.M."/>
            <person name="Liers C."/>
            <person name="Hofrichter M."/>
            <person name="Kellner H."/>
        </authorList>
    </citation>
    <scope>NUCLEOTIDE SEQUENCE [LARGE SCALE GENOMIC DNA]</scope>
    <source>
        <strain evidence="5 6">DSM 108379</strain>
    </source>
</reference>
<evidence type="ECO:0000256" key="2">
    <source>
        <dbReference type="ARBA" id="ARBA00022980"/>
    </source>
</evidence>
<dbReference type="EMBL" id="SKBN01000026">
    <property type="protein sequence ID" value="TGJ86493.1"/>
    <property type="molecule type" value="Genomic_DNA"/>
</dbReference>
<dbReference type="HAMAP" id="MF_01310">
    <property type="entry name" value="Ribosomal_uS11"/>
    <property type="match status" value="1"/>
</dbReference>
<name>A0A4Z0Z6I7_9PEZI</name>
<comment type="similarity">
    <text evidence="1">Belongs to the universal ribosomal protein uS11 family.</text>
</comment>
<dbReference type="OrthoDB" id="1654884at2759"/>
<comment type="caution">
    <text evidence="5">The sequence shown here is derived from an EMBL/GenBank/DDBJ whole genome shotgun (WGS) entry which is preliminary data.</text>
</comment>
<sequence length="231" mass="25446">MTPSTTRLLAKTTSKLSSLSLRPNQQSTRAFSQTCLRQQEERPPAARISLLSKLASEAQLRSAPPRQSGMADIKHVLASTTISRALNQSNDSILGESEGKTENWGPANEPFHFHIFAHRHNTHITVTKPNRNAIVSMSAGNIGFKKTKRGSYDAAYQLCAYVLDKLNQGGWHRKITSLEVVLRGFGAGREAATKVLLGNEGRLLRPHIKRVSDGTRLKFGGTRSPKPRRLG</sequence>
<evidence type="ECO:0000256" key="1">
    <source>
        <dbReference type="ARBA" id="ARBA00006194"/>
    </source>
</evidence>
<dbReference type="Gene3D" id="3.30.420.80">
    <property type="entry name" value="Ribosomal protein S11"/>
    <property type="match status" value="1"/>
</dbReference>
<dbReference type="SUPFAM" id="SSF53137">
    <property type="entry name" value="Translational machinery components"/>
    <property type="match status" value="1"/>
</dbReference>
<dbReference type="STRING" id="37992.A0A4Z0Z6I7"/>
<proteinExistence type="inferred from homology"/>
<evidence type="ECO:0000256" key="4">
    <source>
        <dbReference type="SAM" id="MobiDB-lite"/>
    </source>
</evidence>
<dbReference type="Proteomes" id="UP000297716">
    <property type="component" value="Unassembled WGS sequence"/>
</dbReference>
<accession>A0A4Z0Z6I7</accession>
<organism evidence="5 6">
    <name type="scientific">Xylaria hypoxylon</name>
    <dbReference type="NCBI Taxonomy" id="37992"/>
    <lineage>
        <taxon>Eukaryota</taxon>
        <taxon>Fungi</taxon>
        <taxon>Dikarya</taxon>
        <taxon>Ascomycota</taxon>
        <taxon>Pezizomycotina</taxon>
        <taxon>Sordariomycetes</taxon>
        <taxon>Xylariomycetidae</taxon>
        <taxon>Xylariales</taxon>
        <taxon>Xylariaceae</taxon>
        <taxon>Xylaria</taxon>
    </lineage>
</organism>
<gene>
    <name evidence="5" type="ORF">E0Z10_g2240</name>
</gene>
<dbReference type="InterPro" id="IPR001971">
    <property type="entry name" value="Ribosomal_uS11"/>
</dbReference>
<dbReference type="GO" id="GO:1990904">
    <property type="term" value="C:ribonucleoprotein complex"/>
    <property type="evidence" value="ECO:0007669"/>
    <property type="project" value="UniProtKB-KW"/>
</dbReference>
<feature type="compositionally biased region" description="Low complexity" evidence="4">
    <location>
        <begin position="1"/>
        <end position="22"/>
    </location>
</feature>
<evidence type="ECO:0000313" key="5">
    <source>
        <dbReference type="EMBL" id="TGJ86493.1"/>
    </source>
</evidence>
<dbReference type="Pfam" id="PF00411">
    <property type="entry name" value="Ribosomal_S11"/>
    <property type="match status" value="1"/>
</dbReference>
<protein>
    <recommendedName>
        <fullName evidence="7">Ribosomal protein S11</fullName>
    </recommendedName>
</protein>